<keyword evidence="8" id="KW-0482">Metalloprotease</keyword>
<evidence type="ECO:0000256" key="3">
    <source>
        <dbReference type="ARBA" id="ARBA00022670"/>
    </source>
</evidence>
<dbReference type="InterPro" id="IPR006311">
    <property type="entry name" value="TAT_signal"/>
</dbReference>
<dbReference type="GO" id="GO:0006508">
    <property type="term" value="P:proteolysis"/>
    <property type="evidence" value="ECO:0007669"/>
    <property type="project" value="UniProtKB-KW"/>
</dbReference>
<reference evidence="12 13" key="1">
    <citation type="submission" date="2018-07" db="EMBL/GenBank/DDBJ databases">
        <title>Genomic Encyclopedia of Type Strains, Phase IV (KMG-IV): sequencing the most valuable type-strain genomes for metagenomic binning, comparative biology and taxonomic classification.</title>
        <authorList>
            <person name="Goeker M."/>
        </authorList>
    </citation>
    <scope>NUCLEOTIDE SEQUENCE [LARGE SCALE GENOMIC DNA]</scope>
    <source>
        <strain evidence="12 13">DSM 100911</strain>
    </source>
</reference>
<dbReference type="GO" id="GO:0046872">
    <property type="term" value="F:metal ion binding"/>
    <property type="evidence" value="ECO:0007669"/>
    <property type="project" value="UniProtKB-KW"/>
</dbReference>
<evidence type="ECO:0000256" key="2">
    <source>
        <dbReference type="ARBA" id="ARBA00004776"/>
    </source>
</evidence>
<comment type="caution">
    <text evidence="12">The sequence shown here is derived from an EMBL/GenBank/DDBJ whole genome shotgun (WGS) entry which is preliminary data.</text>
</comment>
<keyword evidence="5" id="KW-0732">Signal</keyword>
<dbReference type="OrthoDB" id="9782994at2"/>
<comment type="cofactor">
    <cofactor evidence="1">
        <name>Zn(2+)</name>
        <dbReference type="ChEBI" id="CHEBI:29105"/>
    </cofactor>
</comment>
<dbReference type="InterPro" id="IPR010275">
    <property type="entry name" value="MepK"/>
</dbReference>
<dbReference type="CDD" id="cd14844">
    <property type="entry name" value="Zn-DD-carboxypeptidase_like"/>
    <property type="match status" value="1"/>
</dbReference>
<keyword evidence="9" id="KW-0961">Cell wall biogenesis/degradation</keyword>
<evidence type="ECO:0000256" key="9">
    <source>
        <dbReference type="ARBA" id="ARBA00023316"/>
    </source>
</evidence>
<dbReference type="AlphaFoldDB" id="A0A369AUF0"/>
<evidence type="ECO:0000256" key="5">
    <source>
        <dbReference type="ARBA" id="ARBA00022729"/>
    </source>
</evidence>
<dbReference type="Pfam" id="PF05951">
    <property type="entry name" value="Peptidase_M15_2"/>
    <property type="match status" value="1"/>
</dbReference>
<organism evidence="12 13">
    <name type="scientific">Extensimonas vulgaris</name>
    <dbReference type="NCBI Taxonomy" id="1031594"/>
    <lineage>
        <taxon>Bacteria</taxon>
        <taxon>Pseudomonadati</taxon>
        <taxon>Pseudomonadota</taxon>
        <taxon>Betaproteobacteria</taxon>
        <taxon>Burkholderiales</taxon>
        <taxon>Comamonadaceae</taxon>
        <taxon>Extensimonas</taxon>
    </lineage>
</organism>
<dbReference type="InterPro" id="IPR009045">
    <property type="entry name" value="Zn_M74/Hedgehog-like"/>
</dbReference>
<keyword evidence="6" id="KW-0378">Hydrolase</keyword>
<keyword evidence="3" id="KW-0645">Protease</keyword>
<name>A0A369AUF0_9BURK</name>
<keyword evidence="7" id="KW-0862">Zinc</keyword>
<comment type="pathway">
    <text evidence="2">Cell wall biogenesis; cell wall polysaccharide biosynthesis.</text>
</comment>
<evidence type="ECO:0000256" key="8">
    <source>
        <dbReference type="ARBA" id="ARBA00023049"/>
    </source>
</evidence>
<accession>A0A369AUF0</accession>
<dbReference type="EMBL" id="QPJU01000001">
    <property type="protein sequence ID" value="RCX11857.1"/>
    <property type="molecule type" value="Genomic_DNA"/>
</dbReference>
<dbReference type="Gene3D" id="3.30.1380.10">
    <property type="match status" value="1"/>
</dbReference>
<evidence type="ECO:0000256" key="11">
    <source>
        <dbReference type="ARBA" id="ARBA00093666"/>
    </source>
</evidence>
<keyword evidence="4" id="KW-0479">Metal-binding</keyword>
<evidence type="ECO:0000313" key="12">
    <source>
        <dbReference type="EMBL" id="RCX11857.1"/>
    </source>
</evidence>
<evidence type="ECO:0000313" key="13">
    <source>
        <dbReference type="Proteomes" id="UP000252174"/>
    </source>
</evidence>
<dbReference type="PANTHER" id="PTHR37425">
    <property type="match status" value="1"/>
</dbReference>
<sequence>MPQLPYPFTRHTTRRRLLGLGQWLLAGAVLPQAPRAFASVPEARSLSFHHTHTGERLALVYALNDQFVPEALFSLNHFLRDHYSGAIGSMDPQLFNLLHLVRQELGTQQPFEVISGYRSPATNDTLRNTRGGGVAKHSLHMVGKAIDVRLPGVPLTELRDAALSLRQGGVGFYPSEQFVHLDTGPVRRW</sequence>
<dbReference type="RefSeq" id="WP_114481998.1">
    <property type="nucleotide sequence ID" value="NZ_QPJU01000001.1"/>
</dbReference>
<evidence type="ECO:0000256" key="7">
    <source>
        <dbReference type="ARBA" id="ARBA00022833"/>
    </source>
</evidence>
<evidence type="ECO:0000256" key="1">
    <source>
        <dbReference type="ARBA" id="ARBA00001947"/>
    </source>
</evidence>
<evidence type="ECO:0000256" key="4">
    <source>
        <dbReference type="ARBA" id="ARBA00022723"/>
    </source>
</evidence>
<dbReference type="PROSITE" id="PS51318">
    <property type="entry name" value="TAT"/>
    <property type="match status" value="1"/>
</dbReference>
<keyword evidence="13" id="KW-1185">Reference proteome</keyword>
<dbReference type="PANTHER" id="PTHR37425:SF1">
    <property type="entry name" value="OUTER MEMBRANE PROTEIN"/>
    <property type="match status" value="1"/>
</dbReference>
<comment type="similarity">
    <text evidence="10">Belongs to the peptidase M15 family.</text>
</comment>
<evidence type="ECO:0000256" key="6">
    <source>
        <dbReference type="ARBA" id="ARBA00022801"/>
    </source>
</evidence>
<evidence type="ECO:0000256" key="10">
    <source>
        <dbReference type="ARBA" id="ARBA00093448"/>
    </source>
</evidence>
<dbReference type="GO" id="GO:0071555">
    <property type="term" value="P:cell wall organization"/>
    <property type="evidence" value="ECO:0007669"/>
    <property type="project" value="UniProtKB-KW"/>
</dbReference>
<proteinExistence type="inferred from homology"/>
<gene>
    <name evidence="12" type="ORF">DFR45_101391</name>
</gene>
<dbReference type="GO" id="GO:0008237">
    <property type="term" value="F:metallopeptidase activity"/>
    <property type="evidence" value="ECO:0007669"/>
    <property type="project" value="UniProtKB-KW"/>
</dbReference>
<protein>
    <recommendedName>
        <fullName evidence="11">Murein endopeptidase K</fullName>
    </recommendedName>
</protein>
<dbReference type="Proteomes" id="UP000252174">
    <property type="component" value="Unassembled WGS sequence"/>
</dbReference>
<dbReference type="SUPFAM" id="SSF55166">
    <property type="entry name" value="Hedgehog/DD-peptidase"/>
    <property type="match status" value="1"/>
</dbReference>